<reference evidence="3 4" key="1">
    <citation type="submission" date="2023-07" db="EMBL/GenBank/DDBJ databases">
        <title>Genomic Encyclopedia of Type Strains, Phase IV (KMG-IV): sequencing the most valuable type-strain genomes for metagenomic binning, comparative biology and taxonomic classification.</title>
        <authorList>
            <person name="Goeker M."/>
        </authorList>
    </citation>
    <scope>NUCLEOTIDE SEQUENCE [LARGE SCALE GENOMIC DNA]</scope>
    <source>
        <strain evidence="3 4">DSM 19619</strain>
    </source>
</reference>
<organism evidence="3 4">
    <name type="scientific">Labrys wisconsinensis</name>
    <dbReference type="NCBI Taxonomy" id="425677"/>
    <lineage>
        <taxon>Bacteria</taxon>
        <taxon>Pseudomonadati</taxon>
        <taxon>Pseudomonadota</taxon>
        <taxon>Alphaproteobacteria</taxon>
        <taxon>Hyphomicrobiales</taxon>
        <taxon>Xanthobacteraceae</taxon>
        <taxon>Labrys</taxon>
    </lineage>
</organism>
<protein>
    <submittedName>
        <fullName evidence="3">DNA helicase HerA-like ATPase</fullName>
    </submittedName>
</protein>
<evidence type="ECO:0000313" key="3">
    <source>
        <dbReference type="EMBL" id="MDQ0473511.1"/>
    </source>
</evidence>
<comment type="caution">
    <text evidence="3">The sequence shown here is derived from an EMBL/GenBank/DDBJ whole genome shotgun (WGS) entry which is preliminary data.</text>
</comment>
<feature type="compositionally biased region" description="Low complexity" evidence="1">
    <location>
        <begin position="565"/>
        <end position="589"/>
    </location>
</feature>
<feature type="domain" description="Helicase HerA central" evidence="2">
    <location>
        <begin position="134"/>
        <end position="380"/>
    </location>
</feature>
<evidence type="ECO:0000256" key="1">
    <source>
        <dbReference type="SAM" id="MobiDB-lite"/>
    </source>
</evidence>
<dbReference type="PANTHER" id="PTHR42957">
    <property type="entry name" value="HELICASE MJ1565-RELATED"/>
    <property type="match status" value="1"/>
</dbReference>
<dbReference type="InterPro" id="IPR002789">
    <property type="entry name" value="HerA_central"/>
</dbReference>
<name>A0ABU0JGU8_9HYPH</name>
<dbReference type="Proteomes" id="UP001242480">
    <property type="component" value="Unassembled WGS sequence"/>
</dbReference>
<evidence type="ECO:0000313" key="4">
    <source>
        <dbReference type="Proteomes" id="UP001242480"/>
    </source>
</evidence>
<dbReference type="SUPFAM" id="SSF52540">
    <property type="entry name" value="P-loop containing nucleoside triphosphate hydrolases"/>
    <property type="match status" value="1"/>
</dbReference>
<accession>A0ABU0JGU8</accession>
<evidence type="ECO:0000259" key="2">
    <source>
        <dbReference type="Pfam" id="PF01935"/>
    </source>
</evidence>
<proteinExistence type="predicted"/>
<keyword evidence="4" id="KW-1185">Reference proteome</keyword>
<dbReference type="EMBL" id="JAUSVX010000016">
    <property type="protein sequence ID" value="MDQ0473511.1"/>
    <property type="molecule type" value="Genomic_DNA"/>
</dbReference>
<dbReference type="InterPro" id="IPR027417">
    <property type="entry name" value="P-loop_NTPase"/>
</dbReference>
<dbReference type="Gene3D" id="3.40.50.300">
    <property type="entry name" value="P-loop containing nucleotide triphosphate hydrolases"/>
    <property type="match status" value="2"/>
</dbReference>
<feature type="region of interest" description="Disordered" evidence="1">
    <location>
        <begin position="548"/>
        <end position="589"/>
    </location>
</feature>
<dbReference type="PANTHER" id="PTHR42957:SF1">
    <property type="entry name" value="HELICASE MJ1565-RELATED"/>
    <property type="match status" value="1"/>
</dbReference>
<sequence>MITPSLDSSVLRKLPDTGIGGRVLSVQGSKAQVGMPAPWPTEEGRATVGRFLAIQAGRHRLIGMITEVLAHGDGTGVHGALANVDLMGEIRRDEAGRFTFQRGVAEYPGIGDYAAVIGNEELRLIYKASARATVRIGQLHQDRSIEAHVDVDSLLTKHFAVLGSTGVGKSSGVAVLIGELIAARPDLRVFVLDGHNEYGRCFGERASIVKPATLRLPFWLFNFEELVDIVYGGRPAVADEVDILAELIPLARSMYGQYKVANDRLSLKKADPRVTGYTVDTPVPYLLQDLAALIDERMGKLENRASRMHYHRLLARIEAIRSDPRYAFMFENANVGGDTMASLLSHLFRLEPDGRPVSVMQLAGLPAEVMDAVVCVLCRMAFDFGLWSDGALPLLFVCEEAHRYASVDHAVGFGPARRALARIAKEGRKYGVYLGLVTQRPAELDPTILSQCSTLFAMRMTNDRDQALLRSAVSDAGANLLDFVPSLGTGEVVGFGEGVPLPARLTFRTLPAHLVPHSEAVARPPAGAAAASTADFVRAVVERWRGVALGPRTRPEEPAPPAAPPRETALAGPASPTSPASPASPASLASRLDEARYQILKR</sequence>
<dbReference type="InterPro" id="IPR008571">
    <property type="entry name" value="HerA-like"/>
</dbReference>
<dbReference type="Pfam" id="PF01935">
    <property type="entry name" value="DUF87"/>
    <property type="match status" value="1"/>
</dbReference>
<gene>
    <name evidence="3" type="ORF">QO011_006547</name>
</gene>